<keyword evidence="5" id="KW-1185">Reference proteome</keyword>
<dbReference type="Proteomes" id="UP000601435">
    <property type="component" value="Unassembled WGS sequence"/>
</dbReference>
<name>A0A813A3Y3_9DINO</name>
<feature type="domain" description="C2" evidence="3">
    <location>
        <begin position="262"/>
        <end position="401"/>
    </location>
</feature>
<organism evidence="4 5">
    <name type="scientific">Symbiodinium necroappetens</name>
    <dbReference type="NCBI Taxonomy" id="1628268"/>
    <lineage>
        <taxon>Eukaryota</taxon>
        <taxon>Sar</taxon>
        <taxon>Alveolata</taxon>
        <taxon>Dinophyceae</taxon>
        <taxon>Suessiales</taxon>
        <taxon>Symbiodiniaceae</taxon>
        <taxon>Symbiodinium</taxon>
    </lineage>
</organism>
<feature type="non-terminal residue" evidence="4">
    <location>
        <position position="672"/>
    </location>
</feature>
<keyword evidence="2" id="KW-1133">Transmembrane helix</keyword>
<dbReference type="CDD" id="cd00030">
    <property type="entry name" value="C2"/>
    <property type="match status" value="1"/>
</dbReference>
<dbReference type="EMBL" id="CAJNJA010053364">
    <property type="protein sequence ID" value="CAE7850200.1"/>
    <property type="molecule type" value="Genomic_DNA"/>
</dbReference>
<dbReference type="PANTHER" id="PTHR45761">
    <property type="entry name" value="EXTENDED SYNAPTOTAGMIN-LIKE PROTEIN 2, ISOFORM C"/>
    <property type="match status" value="1"/>
</dbReference>
<dbReference type="Pfam" id="PF00168">
    <property type="entry name" value="C2"/>
    <property type="match status" value="1"/>
</dbReference>
<evidence type="ECO:0000256" key="2">
    <source>
        <dbReference type="ARBA" id="ARBA00022989"/>
    </source>
</evidence>
<sequence>MAVQFETIPEELSWTDSWKLWFWSSCRSCLPTGCLGWAHTQRLSTGFLRQVSQIGHLGQEAPDSAPNTGIWGEASRFGWLGGRHEFINDLVAAQWPYISDWFDETMRTNCEPALQSVMPAGITICFGDKCSLGTKPAQLQSIIASKYCEDPLEESTTIRLDAQLNYVGDSHVDVTCTVGSLVLTQLQVTGEIVIELVRLQKNPPWFSGVRIYFSNRPKIDLVVQTEVLGLNANFEFIKQKLVTALGDVIAGQAVLPNRFCLPIGDAISEVDLRMPTPQGVLRLVVLEARDLPDPGRSHWHNVLRPLLGSRGVPEGPDVHPFVEAAIGAQVQRTDTVNGSLSPKWEYGNCFDFVVDDIKRQGVEFTVHDSDTSTFKWKADVLGHGGSKLSALLEGQRTENHQPATWLRLATGPGKYIPAGQLRVRAEWRPLSPGGTAIYVHPAAGPPRGLWSIGPGNQSEWVLVADVLSATALPGDSNGQKHRVTLSLLWEGVETGQQSTTGLATAASPLALGEHMISTMNLRPEIGEVLRKFPERIYALWRAKVPMDQRAEKLERGYLFPKAQKTELISQVCISSPRGGYQPMFADAVWNSTCHLLLDSISKMTLRLAVSQHGASLPVGVAVYALDQLLEAPGWRFEGLLPLRRVGKVPIDPTDASAALEVRLRLHQLESPP</sequence>
<dbReference type="PANTHER" id="PTHR45761:SF1">
    <property type="entry name" value="EXTENDED SYNAPTOTAGMIN-LIKE PROTEIN 2, ISOFORM C"/>
    <property type="match status" value="1"/>
</dbReference>
<dbReference type="InterPro" id="IPR051634">
    <property type="entry name" value="Extended_Synaptotagmin"/>
</dbReference>
<dbReference type="SUPFAM" id="SSF49562">
    <property type="entry name" value="C2 domain (Calcium/lipid-binding domain, CaLB)"/>
    <property type="match status" value="1"/>
</dbReference>
<dbReference type="Pfam" id="PF17047">
    <property type="entry name" value="SMP_LBD"/>
    <property type="match status" value="1"/>
</dbReference>
<evidence type="ECO:0000313" key="5">
    <source>
        <dbReference type="Proteomes" id="UP000601435"/>
    </source>
</evidence>
<evidence type="ECO:0000313" key="4">
    <source>
        <dbReference type="EMBL" id="CAE7850200.1"/>
    </source>
</evidence>
<dbReference type="InterPro" id="IPR039010">
    <property type="entry name" value="Synaptotagmin_SMP"/>
</dbReference>
<dbReference type="GO" id="GO:0005737">
    <property type="term" value="C:cytoplasm"/>
    <property type="evidence" value="ECO:0007669"/>
    <property type="project" value="UniProtKB-ARBA"/>
</dbReference>
<dbReference type="OrthoDB" id="1029639at2759"/>
<accession>A0A813A3Y3</accession>
<proteinExistence type="predicted"/>
<keyword evidence="1" id="KW-0812">Transmembrane</keyword>
<keyword evidence="2" id="KW-0472">Membrane</keyword>
<protein>
    <submittedName>
        <fullName evidence="4">Esyt3 protein</fullName>
    </submittedName>
</protein>
<dbReference type="InterPro" id="IPR035892">
    <property type="entry name" value="C2_domain_sf"/>
</dbReference>
<dbReference type="AlphaFoldDB" id="A0A813A3Y3"/>
<reference evidence="4" key="1">
    <citation type="submission" date="2021-02" db="EMBL/GenBank/DDBJ databases">
        <authorList>
            <person name="Dougan E. K."/>
            <person name="Rhodes N."/>
            <person name="Thang M."/>
            <person name="Chan C."/>
        </authorList>
    </citation>
    <scope>NUCLEOTIDE SEQUENCE</scope>
</reference>
<dbReference type="SMART" id="SM00239">
    <property type="entry name" value="C2"/>
    <property type="match status" value="1"/>
</dbReference>
<evidence type="ECO:0000259" key="3">
    <source>
        <dbReference type="PROSITE" id="PS50004"/>
    </source>
</evidence>
<dbReference type="PROSITE" id="PS50004">
    <property type="entry name" value="C2"/>
    <property type="match status" value="1"/>
</dbReference>
<evidence type="ECO:0000256" key="1">
    <source>
        <dbReference type="ARBA" id="ARBA00022692"/>
    </source>
</evidence>
<dbReference type="CDD" id="cd21670">
    <property type="entry name" value="SMP_ESyt"/>
    <property type="match status" value="1"/>
</dbReference>
<gene>
    <name evidence="4" type="primary">esyt3</name>
    <name evidence="4" type="ORF">SNEC2469_LOCUS26329</name>
</gene>
<comment type="caution">
    <text evidence="4">The sequence shown here is derived from an EMBL/GenBank/DDBJ whole genome shotgun (WGS) entry which is preliminary data.</text>
</comment>
<dbReference type="Gene3D" id="2.60.40.150">
    <property type="entry name" value="C2 domain"/>
    <property type="match status" value="1"/>
</dbReference>
<dbReference type="InterPro" id="IPR000008">
    <property type="entry name" value="C2_dom"/>
</dbReference>